<dbReference type="PANTHER" id="PTHR22916:SF51">
    <property type="entry name" value="GLYCOSYLTRANSFERASE EPSH-RELATED"/>
    <property type="match status" value="1"/>
</dbReference>
<sequence>MTVSFIVTSHNVAPYIARCLDSVAAVAQAGDQLVLVDDGSDDDTVRIVQDRLARGIVAPGVGVTPVFLGANTIGGVGIGANIGMDHADRDTIFFVDGDDWIDGAGFRRARAQWQAAGDDIALTNYLEFDMATQTARHPADFDLWARLEPARDLTERRLQALPFIAVPWRKFYRRDFLRRHALRFPEGDFFFEDNPFHWQVCLAAERIGFIDVITSHHRVNRPQQTMASTGTELVAFFTHFDTILHMLPRRDRRFRRAAGEWLLTNMAWHVRRLARAAHYPYARAAAQALARIDDKTWAQIGTSFGTAPVWPVAQRLRQGDVWEQVDAWDRALLHDELAALRDRLTRLETDSGDTRDRVRALALTRSFEALQRAAPR</sequence>
<dbReference type="SUPFAM" id="SSF53448">
    <property type="entry name" value="Nucleotide-diphospho-sugar transferases"/>
    <property type="match status" value="1"/>
</dbReference>
<evidence type="ECO:0000256" key="2">
    <source>
        <dbReference type="ARBA" id="ARBA00022679"/>
    </source>
</evidence>
<keyword evidence="2" id="KW-0808">Transferase</keyword>
<organism evidence="4 5">
    <name type="scientific">Paracoccus stylophorae</name>
    <dbReference type="NCBI Taxonomy" id="659350"/>
    <lineage>
        <taxon>Bacteria</taxon>
        <taxon>Pseudomonadati</taxon>
        <taxon>Pseudomonadota</taxon>
        <taxon>Alphaproteobacteria</taxon>
        <taxon>Rhodobacterales</taxon>
        <taxon>Paracoccaceae</taxon>
        <taxon>Paracoccus</taxon>
    </lineage>
</organism>
<keyword evidence="1" id="KW-0328">Glycosyltransferase</keyword>
<dbReference type="InterPro" id="IPR029044">
    <property type="entry name" value="Nucleotide-diphossugar_trans"/>
</dbReference>
<dbReference type="RefSeq" id="WP_272858771.1">
    <property type="nucleotide sequence ID" value="NZ_CP067134.1"/>
</dbReference>
<keyword evidence="5" id="KW-1185">Reference proteome</keyword>
<protein>
    <submittedName>
        <fullName evidence="4">Glycosyltransferase family 2 protein</fullName>
    </submittedName>
</protein>
<feature type="domain" description="Glycosyltransferase 2-like" evidence="3">
    <location>
        <begin position="4"/>
        <end position="179"/>
    </location>
</feature>
<dbReference type="Pfam" id="PF00535">
    <property type="entry name" value="Glycos_transf_2"/>
    <property type="match status" value="1"/>
</dbReference>
<dbReference type="InterPro" id="IPR001173">
    <property type="entry name" value="Glyco_trans_2-like"/>
</dbReference>
<dbReference type="PANTHER" id="PTHR22916">
    <property type="entry name" value="GLYCOSYLTRANSFERASE"/>
    <property type="match status" value="1"/>
</dbReference>
<dbReference type="EMBL" id="CP067134">
    <property type="protein sequence ID" value="WCR10700.1"/>
    <property type="molecule type" value="Genomic_DNA"/>
</dbReference>
<dbReference type="Gene3D" id="3.90.550.10">
    <property type="entry name" value="Spore Coat Polysaccharide Biosynthesis Protein SpsA, Chain A"/>
    <property type="match status" value="1"/>
</dbReference>
<evidence type="ECO:0000259" key="3">
    <source>
        <dbReference type="Pfam" id="PF00535"/>
    </source>
</evidence>
<dbReference type="Proteomes" id="UP001218412">
    <property type="component" value="Chromosome"/>
</dbReference>
<dbReference type="CDD" id="cd00761">
    <property type="entry name" value="Glyco_tranf_GTA_type"/>
    <property type="match status" value="1"/>
</dbReference>
<accession>A0ABY7SUI7</accession>
<gene>
    <name evidence="4" type="ORF">JHW45_16955</name>
</gene>
<name>A0ABY7SUI7_9RHOB</name>
<proteinExistence type="predicted"/>
<evidence type="ECO:0000313" key="5">
    <source>
        <dbReference type="Proteomes" id="UP001218412"/>
    </source>
</evidence>
<evidence type="ECO:0000256" key="1">
    <source>
        <dbReference type="ARBA" id="ARBA00022676"/>
    </source>
</evidence>
<evidence type="ECO:0000313" key="4">
    <source>
        <dbReference type="EMBL" id="WCR10700.1"/>
    </source>
</evidence>
<reference evidence="4 5" key="1">
    <citation type="submission" date="2021-01" db="EMBL/GenBank/DDBJ databases">
        <title>Biogeographic distribution of Paracoccus.</title>
        <authorList>
            <person name="Hollensteiner J."/>
            <person name="Leineberger J."/>
            <person name="Brinkhoff T."/>
            <person name="Daniel R."/>
        </authorList>
    </citation>
    <scope>NUCLEOTIDE SEQUENCE [LARGE SCALE GENOMIC DNA]</scope>
    <source>
        <strain evidence="4 5">LMG25392</strain>
    </source>
</reference>